<proteinExistence type="predicted"/>
<keyword evidence="2" id="KW-1185">Reference proteome</keyword>
<reference evidence="1 2" key="1">
    <citation type="journal article" date="2024" name="Nat. Commun.">
        <title>Phylogenomics reveals the evolutionary origins of lichenization in chlorophyte algae.</title>
        <authorList>
            <person name="Puginier C."/>
            <person name="Libourel C."/>
            <person name="Otte J."/>
            <person name="Skaloud P."/>
            <person name="Haon M."/>
            <person name="Grisel S."/>
            <person name="Petersen M."/>
            <person name="Berrin J.G."/>
            <person name="Delaux P.M."/>
            <person name="Dal Grande F."/>
            <person name="Keller J."/>
        </authorList>
    </citation>
    <scope>NUCLEOTIDE SEQUENCE [LARGE SCALE GENOMIC DNA]</scope>
    <source>
        <strain evidence="1 2">SAG 245.80</strain>
    </source>
</reference>
<accession>A0AAW1RHX5</accession>
<evidence type="ECO:0000313" key="2">
    <source>
        <dbReference type="Proteomes" id="UP001445335"/>
    </source>
</evidence>
<protein>
    <submittedName>
        <fullName evidence="1">Uncharacterized protein</fullName>
    </submittedName>
</protein>
<dbReference type="Proteomes" id="UP001445335">
    <property type="component" value="Unassembled WGS sequence"/>
</dbReference>
<name>A0AAW1RHX5_9CHLO</name>
<comment type="caution">
    <text evidence="1">The sequence shown here is derived from an EMBL/GenBank/DDBJ whole genome shotgun (WGS) entry which is preliminary data.</text>
</comment>
<sequence>MKVGQANPNGAAFNAADSAACTKDAQCLGSSVCDASAGCTGANLRTMCNPVTGLDSVQCYGRCTPFCNVSAVVAETALYNRGVCSGANDASCGTGFACAAKATCQQVSSCNSTTRALSFSSCYGYCRPSAGAAALSGQLSDDGTEILVTLNLACQLLGNSAAAVFDRDTTRTLGAGAYVYMDAVNASIMHVALSPGATIGLAGRLGIQQSNPPPLVDSLLNTAVLNGNAPNNPQPPLAMISGPNRLGAACAGASAIGITFDGRASPPSSNRQLTS</sequence>
<gene>
    <name evidence="1" type="ORF">WJX81_007578</name>
</gene>
<organism evidence="1 2">
    <name type="scientific">Elliptochloris bilobata</name>
    <dbReference type="NCBI Taxonomy" id="381761"/>
    <lineage>
        <taxon>Eukaryota</taxon>
        <taxon>Viridiplantae</taxon>
        <taxon>Chlorophyta</taxon>
        <taxon>core chlorophytes</taxon>
        <taxon>Trebouxiophyceae</taxon>
        <taxon>Trebouxiophyceae incertae sedis</taxon>
        <taxon>Elliptochloris clade</taxon>
        <taxon>Elliptochloris</taxon>
    </lineage>
</organism>
<evidence type="ECO:0000313" key="1">
    <source>
        <dbReference type="EMBL" id="KAK9833334.1"/>
    </source>
</evidence>
<dbReference type="EMBL" id="JALJOU010000037">
    <property type="protein sequence ID" value="KAK9833334.1"/>
    <property type="molecule type" value="Genomic_DNA"/>
</dbReference>
<dbReference type="AlphaFoldDB" id="A0AAW1RHX5"/>